<dbReference type="Proteomes" id="UP000293874">
    <property type="component" value="Unassembled WGS sequence"/>
</dbReference>
<evidence type="ECO:0000313" key="3">
    <source>
        <dbReference type="Proteomes" id="UP000293874"/>
    </source>
</evidence>
<evidence type="ECO:0000259" key="1">
    <source>
        <dbReference type="Pfam" id="PF00117"/>
    </source>
</evidence>
<dbReference type="GO" id="GO:0005829">
    <property type="term" value="C:cytosol"/>
    <property type="evidence" value="ECO:0007669"/>
    <property type="project" value="TreeGrafter"/>
</dbReference>
<dbReference type="InterPro" id="IPR029062">
    <property type="entry name" value="Class_I_gatase-like"/>
</dbReference>
<name>A0A4Q7MVQ9_9BACT</name>
<keyword evidence="2" id="KW-0315">Glutamine amidotransferase</keyword>
<feature type="domain" description="Glutamine amidotransferase" evidence="1">
    <location>
        <begin position="43"/>
        <end position="179"/>
    </location>
</feature>
<dbReference type="SUPFAM" id="SSF52317">
    <property type="entry name" value="Class I glutamine amidotransferase-like"/>
    <property type="match status" value="1"/>
</dbReference>
<dbReference type="PANTHER" id="PTHR42695">
    <property type="entry name" value="GLUTAMINE AMIDOTRANSFERASE YLR126C-RELATED"/>
    <property type="match status" value="1"/>
</dbReference>
<dbReference type="InterPro" id="IPR044992">
    <property type="entry name" value="ChyE-like"/>
</dbReference>
<keyword evidence="2" id="KW-0808">Transferase</keyword>
<dbReference type="RefSeq" id="WP_130541720.1">
    <property type="nucleotide sequence ID" value="NZ_CP042431.1"/>
</dbReference>
<evidence type="ECO:0000313" key="2">
    <source>
        <dbReference type="EMBL" id="RZS71193.1"/>
    </source>
</evidence>
<proteinExistence type="predicted"/>
<dbReference type="OrthoDB" id="9807137at2"/>
<gene>
    <name evidence="2" type="ORF">EV199_3094</name>
</gene>
<protein>
    <submittedName>
        <fullName evidence="2">GMP synthase-like glutamine amidotransferase</fullName>
    </submittedName>
</protein>
<reference evidence="2 3" key="1">
    <citation type="submission" date="2019-02" db="EMBL/GenBank/DDBJ databases">
        <title>Genomic Encyclopedia of Type Strains, Phase IV (KMG-IV): sequencing the most valuable type-strain genomes for metagenomic binning, comparative biology and taxonomic classification.</title>
        <authorList>
            <person name="Goeker M."/>
        </authorList>
    </citation>
    <scope>NUCLEOTIDE SEQUENCE [LARGE SCALE GENOMIC DNA]</scope>
    <source>
        <strain evidence="2 3">DSM 18116</strain>
    </source>
</reference>
<dbReference type="AlphaFoldDB" id="A0A4Q7MVQ9"/>
<dbReference type="CDD" id="cd01741">
    <property type="entry name" value="GATase1_1"/>
    <property type="match status" value="1"/>
</dbReference>
<dbReference type="Gene3D" id="3.40.50.880">
    <property type="match status" value="1"/>
</dbReference>
<dbReference type="PROSITE" id="PS51273">
    <property type="entry name" value="GATASE_TYPE_1"/>
    <property type="match status" value="1"/>
</dbReference>
<dbReference type="FunFam" id="3.40.50.880:FF:000033">
    <property type="entry name" value="Glutamine amidotransferase class-I"/>
    <property type="match status" value="1"/>
</dbReference>
<dbReference type="EMBL" id="SGXA01000002">
    <property type="protein sequence ID" value="RZS71193.1"/>
    <property type="molecule type" value="Genomic_DNA"/>
</dbReference>
<dbReference type="PANTHER" id="PTHR42695:SF5">
    <property type="entry name" value="GLUTAMINE AMIDOTRANSFERASE YLR126C-RELATED"/>
    <property type="match status" value="1"/>
</dbReference>
<dbReference type="GO" id="GO:0016740">
    <property type="term" value="F:transferase activity"/>
    <property type="evidence" value="ECO:0007669"/>
    <property type="project" value="UniProtKB-KW"/>
</dbReference>
<organism evidence="2 3">
    <name type="scientific">Pseudobacter ginsenosidimutans</name>
    <dbReference type="NCBI Taxonomy" id="661488"/>
    <lineage>
        <taxon>Bacteria</taxon>
        <taxon>Pseudomonadati</taxon>
        <taxon>Bacteroidota</taxon>
        <taxon>Chitinophagia</taxon>
        <taxon>Chitinophagales</taxon>
        <taxon>Chitinophagaceae</taxon>
        <taxon>Pseudobacter</taxon>
    </lineage>
</organism>
<accession>A0A4Q7MVQ9</accession>
<keyword evidence="3" id="KW-1185">Reference proteome</keyword>
<dbReference type="Pfam" id="PF00117">
    <property type="entry name" value="GATase"/>
    <property type="match status" value="1"/>
</dbReference>
<dbReference type="InterPro" id="IPR017926">
    <property type="entry name" value="GATASE"/>
</dbReference>
<comment type="caution">
    <text evidence="2">The sequence shown here is derived from an EMBL/GenBank/DDBJ whole genome shotgun (WGS) entry which is preliminary data.</text>
</comment>
<sequence length="229" mass="25932">MHIHFIQHVPFESPGYILEWAQDKGFNTSFSRMYENDPFPPVASIDWLVVMGGPMGVHDEAEYPWLAGEKRYTRSAIDAGKKLLGICLGSQLIADVLGARVYKNDQKEIGWWPLQTIDTKHPLTKNFPSQFNVFHWHGDTFDLPPGATLLFSTEACKNQGYLVGTRIAALQFHMEVNESLVAQMMQHGKSELTEAPFIQEETSIFLNTLSMVPDTQLLLSRFLEAFAKL</sequence>